<dbReference type="EMBL" id="BGPR01188741">
    <property type="protein sequence ID" value="GBM85028.1"/>
    <property type="molecule type" value="Genomic_DNA"/>
</dbReference>
<evidence type="ECO:0000313" key="1">
    <source>
        <dbReference type="EMBL" id="GBM84994.1"/>
    </source>
</evidence>
<reference evidence="2 3" key="1">
    <citation type="journal article" date="2019" name="Sci. Rep.">
        <title>Orb-weaving spider Araneus ventricosus genome elucidates the spidroin gene catalogue.</title>
        <authorList>
            <person name="Kono N."/>
            <person name="Nakamura H."/>
            <person name="Ohtoshi R."/>
            <person name="Moran D.A.P."/>
            <person name="Shinohara A."/>
            <person name="Yoshida Y."/>
            <person name="Fujiwara M."/>
            <person name="Mori M."/>
            <person name="Tomita M."/>
            <person name="Arakawa K."/>
        </authorList>
    </citation>
    <scope>NUCLEOTIDE SEQUENCE [LARGE SCALE GENOMIC DNA]</scope>
</reference>
<dbReference type="Proteomes" id="UP000499080">
    <property type="component" value="Unassembled WGS sequence"/>
</dbReference>
<evidence type="ECO:0000313" key="2">
    <source>
        <dbReference type="EMBL" id="GBM85028.1"/>
    </source>
</evidence>
<dbReference type="AlphaFoldDB" id="A0A4Y2J6V1"/>
<gene>
    <name evidence="1" type="ORF">AVEN_162539_1</name>
    <name evidence="2" type="ORF">AVEN_180100_1</name>
</gene>
<organism evidence="2 3">
    <name type="scientific">Araneus ventricosus</name>
    <name type="common">Orbweaver spider</name>
    <name type="synonym">Epeira ventricosa</name>
    <dbReference type="NCBI Taxonomy" id="182803"/>
    <lineage>
        <taxon>Eukaryota</taxon>
        <taxon>Metazoa</taxon>
        <taxon>Ecdysozoa</taxon>
        <taxon>Arthropoda</taxon>
        <taxon>Chelicerata</taxon>
        <taxon>Arachnida</taxon>
        <taxon>Araneae</taxon>
        <taxon>Araneomorphae</taxon>
        <taxon>Entelegynae</taxon>
        <taxon>Araneoidea</taxon>
        <taxon>Araneidae</taxon>
        <taxon>Araneus</taxon>
    </lineage>
</organism>
<accession>A0A4Y2J6V1</accession>
<keyword evidence="3" id="KW-1185">Reference proteome</keyword>
<evidence type="ECO:0000313" key="3">
    <source>
        <dbReference type="Proteomes" id="UP000499080"/>
    </source>
</evidence>
<comment type="caution">
    <text evidence="2">The sequence shown here is derived from an EMBL/GenBank/DDBJ whole genome shotgun (WGS) entry which is preliminary data.</text>
</comment>
<proteinExistence type="predicted"/>
<dbReference type="EMBL" id="BGPR01188735">
    <property type="protein sequence ID" value="GBM84994.1"/>
    <property type="molecule type" value="Genomic_DNA"/>
</dbReference>
<protein>
    <submittedName>
        <fullName evidence="2">Uncharacterized protein</fullName>
    </submittedName>
</protein>
<name>A0A4Y2J6V1_ARAVE</name>
<feature type="non-terminal residue" evidence="2">
    <location>
        <position position="1"/>
    </location>
</feature>
<sequence>VPIKVPHHPLNYRMAAAIVIRVVSRQSKMTVRYWMKPLTAPSGGKRWS</sequence>